<proteinExistence type="predicted"/>
<evidence type="ECO:0008006" key="4">
    <source>
        <dbReference type="Google" id="ProtNLM"/>
    </source>
</evidence>
<evidence type="ECO:0000313" key="3">
    <source>
        <dbReference type="Proteomes" id="UP001189429"/>
    </source>
</evidence>
<evidence type="ECO:0000256" key="1">
    <source>
        <dbReference type="SAM" id="MobiDB-lite"/>
    </source>
</evidence>
<sequence>MNNTIAVLTSKFAQFSSAAGDGVCGPREEALKEQSGSDEGDGNAPSTHSPQASGPTEVSQRASIQVQLDALAANIDAKISSAVHGVVSALNVPHTVREMFQGFAGKIGPEIAEAVTPGVLQRIIPDVEGKLMKVWDLVAAGEKRLEAAIELSSGPSESQMATVTELTNSLRAEFRSLSDRLDSLEKASVGLELSGRSPTTTVCKYGRACHRHDCVFAHPEGRRLDEVPPTPAPARAREVSAPVPICGSVGPSRIEPRATPINYQKFDDIAMEDEVGDYVEQVFGFFGKQGHS</sequence>
<keyword evidence="3" id="KW-1185">Reference proteome</keyword>
<protein>
    <recommendedName>
        <fullName evidence="4">C3H1-type domain-containing protein</fullName>
    </recommendedName>
</protein>
<dbReference type="EMBL" id="CAUYUJ010021315">
    <property type="protein sequence ID" value="CAK0903918.1"/>
    <property type="molecule type" value="Genomic_DNA"/>
</dbReference>
<evidence type="ECO:0000313" key="2">
    <source>
        <dbReference type="EMBL" id="CAK0903918.1"/>
    </source>
</evidence>
<feature type="compositionally biased region" description="Polar residues" evidence="1">
    <location>
        <begin position="44"/>
        <end position="60"/>
    </location>
</feature>
<dbReference type="Gene3D" id="4.10.1000.40">
    <property type="match status" value="1"/>
</dbReference>
<organism evidence="2 3">
    <name type="scientific">Prorocentrum cordatum</name>
    <dbReference type="NCBI Taxonomy" id="2364126"/>
    <lineage>
        <taxon>Eukaryota</taxon>
        <taxon>Sar</taxon>
        <taxon>Alveolata</taxon>
        <taxon>Dinophyceae</taxon>
        <taxon>Prorocentrales</taxon>
        <taxon>Prorocentraceae</taxon>
        <taxon>Prorocentrum</taxon>
    </lineage>
</organism>
<comment type="caution">
    <text evidence="2">The sequence shown here is derived from an EMBL/GenBank/DDBJ whole genome shotgun (WGS) entry which is preliminary data.</text>
</comment>
<feature type="region of interest" description="Disordered" evidence="1">
    <location>
        <begin position="18"/>
        <end position="60"/>
    </location>
</feature>
<dbReference type="Proteomes" id="UP001189429">
    <property type="component" value="Unassembled WGS sequence"/>
</dbReference>
<reference evidence="2" key="1">
    <citation type="submission" date="2023-10" db="EMBL/GenBank/DDBJ databases">
        <authorList>
            <person name="Chen Y."/>
            <person name="Shah S."/>
            <person name="Dougan E. K."/>
            <person name="Thang M."/>
            <person name="Chan C."/>
        </authorList>
    </citation>
    <scope>NUCLEOTIDE SEQUENCE [LARGE SCALE GENOMIC DNA]</scope>
</reference>
<gene>
    <name evidence="2" type="ORF">PCOR1329_LOCUS80094</name>
</gene>
<accession>A0ABN9XZT8</accession>
<name>A0ABN9XZT8_9DINO</name>